<feature type="transmembrane region" description="Helical" evidence="1">
    <location>
        <begin position="36"/>
        <end position="56"/>
    </location>
</feature>
<evidence type="ECO:0008006" key="4">
    <source>
        <dbReference type="Google" id="ProtNLM"/>
    </source>
</evidence>
<comment type="caution">
    <text evidence="2">The sequence shown here is derived from an EMBL/GenBank/DDBJ whole genome shotgun (WGS) entry which is preliminary data.</text>
</comment>
<protein>
    <recommendedName>
        <fullName evidence="4">DUF1538 domain-containing protein</fullName>
    </recommendedName>
</protein>
<keyword evidence="1" id="KW-0812">Transmembrane</keyword>
<reference evidence="2 3" key="1">
    <citation type="submission" date="2023-07" db="EMBL/GenBank/DDBJ databases">
        <title>Genomic Encyclopedia of Type Strains, Phase IV (KMG-IV): sequencing the most valuable type-strain genomes for metagenomic binning, comparative biology and taxonomic classification.</title>
        <authorList>
            <person name="Goeker M."/>
        </authorList>
    </citation>
    <scope>NUCLEOTIDE SEQUENCE [LARGE SCALE GENOMIC DNA]</scope>
    <source>
        <strain evidence="2 3">DSM 22616</strain>
    </source>
</reference>
<keyword evidence="1" id="KW-0472">Membrane</keyword>
<dbReference type="RefSeq" id="WP_023056011.1">
    <property type="nucleotide sequence ID" value="NZ_JAUSTN010000005.1"/>
</dbReference>
<dbReference type="EMBL" id="JAUSTN010000005">
    <property type="protein sequence ID" value="MDQ0275060.1"/>
    <property type="molecule type" value="Genomic_DNA"/>
</dbReference>
<evidence type="ECO:0000313" key="2">
    <source>
        <dbReference type="EMBL" id="MDQ0275060.1"/>
    </source>
</evidence>
<gene>
    <name evidence="2" type="ORF">J2S72_001084</name>
</gene>
<sequence>MIFEKFKEVFATVLPISILVLFLHLTITPLEGNMFIRFYLGAFFIIIGLTVFLLGVDIGITPRGDSFGTNIVKRNGL</sequence>
<feature type="transmembrane region" description="Helical" evidence="1">
    <location>
        <begin position="9"/>
        <end position="30"/>
    </location>
</feature>
<dbReference type="InterPro" id="IPR011435">
    <property type="entry name" value="UmpAB"/>
</dbReference>
<keyword evidence="1" id="KW-1133">Transmembrane helix</keyword>
<organism evidence="2 3">
    <name type="scientific">Peptoniphilus koenoeneniae</name>
    <dbReference type="NCBI Taxonomy" id="507751"/>
    <lineage>
        <taxon>Bacteria</taxon>
        <taxon>Bacillati</taxon>
        <taxon>Bacillota</taxon>
        <taxon>Tissierellia</taxon>
        <taxon>Tissierellales</taxon>
        <taxon>Peptoniphilaceae</taxon>
        <taxon>Peptoniphilus</taxon>
    </lineage>
</organism>
<accession>A0ABU0AYK8</accession>
<keyword evidence="3" id="KW-1185">Reference proteome</keyword>
<proteinExistence type="predicted"/>
<name>A0ABU0AYK8_9FIRM</name>
<evidence type="ECO:0000313" key="3">
    <source>
        <dbReference type="Proteomes" id="UP001236559"/>
    </source>
</evidence>
<dbReference type="Pfam" id="PF07556">
    <property type="entry name" value="DUF1538"/>
    <property type="match status" value="1"/>
</dbReference>
<evidence type="ECO:0000256" key="1">
    <source>
        <dbReference type="SAM" id="Phobius"/>
    </source>
</evidence>
<dbReference type="Proteomes" id="UP001236559">
    <property type="component" value="Unassembled WGS sequence"/>
</dbReference>